<keyword evidence="2" id="KW-1185">Reference proteome</keyword>
<evidence type="ECO:0000313" key="2">
    <source>
        <dbReference type="Proteomes" id="UP000814033"/>
    </source>
</evidence>
<comment type="caution">
    <text evidence="1">The sequence shown here is derived from an EMBL/GenBank/DDBJ whole genome shotgun (WGS) entry which is preliminary data.</text>
</comment>
<sequence>MRSDAEEYIYRDAVKFATDLVDDGTVTSWRSVSEDIHDQSPDVVLDGEWKKLSDPDWDGRAMRPMSYFVFHGSVLNYKATNSADRPRHWLPSFDRFPSRLPSHAPTHKLIQSFLIFLIASTMHSNVAVIALIAASAASSAIAAPLQRKLDERFNPGEFADAFQSIINNSVAAANAAVHARATAPAIRRDLTPEQALASLTLASTSAAPSSKRELAERFNPDEFANAFQAINNNLIAAANAAAAAGPSRRELAERFDPDEFANAFQSIINNSVAAANAAVHARAIASATRRNVTPEQALASLILASRSFDELD</sequence>
<protein>
    <submittedName>
        <fullName evidence="1">Uncharacterized protein</fullName>
    </submittedName>
</protein>
<name>A0ACB8R5I5_9AGAM</name>
<organism evidence="1 2">
    <name type="scientific">Auriscalpium vulgare</name>
    <dbReference type="NCBI Taxonomy" id="40419"/>
    <lineage>
        <taxon>Eukaryota</taxon>
        <taxon>Fungi</taxon>
        <taxon>Dikarya</taxon>
        <taxon>Basidiomycota</taxon>
        <taxon>Agaricomycotina</taxon>
        <taxon>Agaricomycetes</taxon>
        <taxon>Russulales</taxon>
        <taxon>Auriscalpiaceae</taxon>
        <taxon>Auriscalpium</taxon>
    </lineage>
</organism>
<reference evidence="1" key="2">
    <citation type="journal article" date="2022" name="New Phytol.">
        <title>Evolutionary transition to the ectomycorrhizal habit in the genomes of a hyperdiverse lineage of mushroom-forming fungi.</title>
        <authorList>
            <person name="Looney B."/>
            <person name="Miyauchi S."/>
            <person name="Morin E."/>
            <person name="Drula E."/>
            <person name="Courty P.E."/>
            <person name="Kohler A."/>
            <person name="Kuo A."/>
            <person name="LaButti K."/>
            <person name="Pangilinan J."/>
            <person name="Lipzen A."/>
            <person name="Riley R."/>
            <person name="Andreopoulos W."/>
            <person name="He G."/>
            <person name="Johnson J."/>
            <person name="Nolan M."/>
            <person name="Tritt A."/>
            <person name="Barry K.W."/>
            <person name="Grigoriev I.V."/>
            <person name="Nagy L.G."/>
            <person name="Hibbett D."/>
            <person name="Henrissat B."/>
            <person name="Matheny P.B."/>
            <person name="Labbe J."/>
            <person name="Martin F.M."/>
        </authorList>
    </citation>
    <scope>NUCLEOTIDE SEQUENCE</scope>
    <source>
        <strain evidence="1">FP105234-sp</strain>
    </source>
</reference>
<dbReference type="EMBL" id="MU276315">
    <property type="protein sequence ID" value="KAI0039355.1"/>
    <property type="molecule type" value="Genomic_DNA"/>
</dbReference>
<accession>A0ACB8R5I5</accession>
<dbReference type="Proteomes" id="UP000814033">
    <property type="component" value="Unassembled WGS sequence"/>
</dbReference>
<evidence type="ECO:0000313" key="1">
    <source>
        <dbReference type="EMBL" id="KAI0039355.1"/>
    </source>
</evidence>
<proteinExistence type="predicted"/>
<gene>
    <name evidence="1" type="ORF">FA95DRAFT_1612633</name>
</gene>
<reference evidence="1" key="1">
    <citation type="submission" date="2021-02" db="EMBL/GenBank/DDBJ databases">
        <authorList>
            <consortium name="DOE Joint Genome Institute"/>
            <person name="Ahrendt S."/>
            <person name="Looney B.P."/>
            <person name="Miyauchi S."/>
            <person name="Morin E."/>
            <person name="Drula E."/>
            <person name="Courty P.E."/>
            <person name="Chicoki N."/>
            <person name="Fauchery L."/>
            <person name="Kohler A."/>
            <person name="Kuo A."/>
            <person name="Labutti K."/>
            <person name="Pangilinan J."/>
            <person name="Lipzen A."/>
            <person name="Riley R."/>
            <person name="Andreopoulos W."/>
            <person name="He G."/>
            <person name="Johnson J."/>
            <person name="Barry K.W."/>
            <person name="Grigoriev I.V."/>
            <person name="Nagy L."/>
            <person name="Hibbett D."/>
            <person name="Henrissat B."/>
            <person name="Matheny P.B."/>
            <person name="Labbe J."/>
            <person name="Martin F."/>
        </authorList>
    </citation>
    <scope>NUCLEOTIDE SEQUENCE</scope>
    <source>
        <strain evidence="1">FP105234-sp</strain>
    </source>
</reference>